<name>A0A1F8FBN9_9BACT</name>
<sequence>MLDKNMSKNDRNNKRILFIISSYQQYLNYVKAKNLEKVSDDLFLVVLPKLVDVVADFGIPKERVFPYDYSEKKNTLHRHIFNINTHINRRKHNAFWIRTLWFSPRQTRVYKVLSIPILSSLVKALFLFRARDKELAKLVKKIDPAIILLPSHAFEGITFELIGLGKRMGIKTLMITENWDTLHNKTIFTAKPDYLGVWSRQQVEHAIEVRGMPEDKIFILGAPKFWDYMKPEAIKTLSPYPFKFALFVGMSDHFDELSALKKLDEIIEKKNLDLKIVYRPNVTQHTRNCPDVFFEYDYRHVVLDEPAKLYYKKSKSWDIAHDHFNPIYYPSTDHRVALLANMEFMVCAHSTMILNASLLGKRVYLLAYDDGVHRFGPHWSYQNAGHLFDVERLGNVRMVRNTEDIEKIFSSEDGLKTIGINQLDIDYFIAKELSANYAPNLKSVVGRILQDEKT</sequence>
<evidence type="ECO:0000313" key="2">
    <source>
        <dbReference type="Proteomes" id="UP000177167"/>
    </source>
</evidence>
<dbReference type="AlphaFoldDB" id="A0A1F8FBN9"/>
<dbReference type="InterPro" id="IPR043148">
    <property type="entry name" value="TagF_C"/>
</dbReference>
<dbReference type="Gene3D" id="3.40.50.12580">
    <property type="match status" value="1"/>
</dbReference>
<dbReference type="Proteomes" id="UP000177167">
    <property type="component" value="Unassembled WGS sequence"/>
</dbReference>
<accession>A0A1F8FBN9</accession>
<protein>
    <recommendedName>
        <fullName evidence="3">Glycosyltransferase subfamily 4-like N-terminal domain-containing protein</fullName>
    </recommendedName>
</protein>
<reference evidence="1 2" key="1">
    <citation type="journal article" date="2016" name="Nat. Commun.">
        <title>Thousands of microbial genomes shed light on interconnected biogeochemical processes in an aquifer system.</title>
        <authorList>
            <person name="Anantharaman K."/>
            <person name="Brown C.T."/>
            <person name="Hug L.A."/>
            <person name="Sharon I."/>
            <person name="Castelle C.J."/>
            <person name="Probst A.J."/>
            <person name="Thomas B.C."/>
            <person name="Singh A."/>
            <person name="Wilkins M.J."/>
            <person name="Karaoz U."/>
            <person name="Brodie E.L."/>
            <person name="Williams K.H."/>
            <person name="Hubbard S.S."/>
            <person name="Banfield J.F."/>
        </authorList>
    </citation>
    <scope>NUCLEOTIDE SEQUENCE [LARGE SCALE GENOMIC DNA]</scope>
</reference>
<evidence type="ECO:0008006" key="3">
    <source>
        <dbReference type="Google" id="ProtNLM"/>
    </source>
</evidence>
<evidence type="ECO:0000313" key="1">
    <source>
        <dbReference type="EMBL" id="OGN10611.1"/>
    </source>
</evidence>
<dbReference type="EMBL" id="MGJP01000003">
    <property type="protein sequence ID" value="OGN10611.1"/>
    <property type="molecule type" value="Genomic_DNA"/>
</dbReference>
<proteinExistence type="predicted"/>
<dbReference type="SUPFAM" id="SSF53756">
    <property type="entry name" value="UDP-Glycosyltransferase/glycogen phosphorylase"/>
    <property type="match status" value="1"/>
</dbReference>
<organism evidence="1 2">
    <name type="scientific">Candidatus Yanofskybacteria bacterium RIFCSPHIGHO2_02_FULL_41_11</name>
    <dbReference type="NCBI Taxonomy" id="1802675"/>
    <lineage>
        <taxon>Bacteria</taxon>
        <taxon>Candidatus Yanofskyibacteriota</taxon>
    </lineage>
</organism>
<gene>
    <name evidence="1" type="ORF">A3J46_05380</name>
</gene>
<comment type="caution">
    <text evidence="1">The sequence shown here is derived from an EMBL/GenBank/DDBJ whole genome shotgun (WGS) entry which is preliminary data.</text>
</comment>